<name>A0A813LJL9_POLGL</name>
<evidence type="ECO:0000256" key="1">
    <source>
        <dbReference type="ARBA" id="ARBA00008308"/>
    </source>
</evidence>
<dbReference type="SUPFAM" id="SSF53335">
    <property type="entry name" value="S-adenosyl-L-methionine-dependent methyltransferases"/>
    <property type="match status" value="1"/>
</dbReference>
<comment type="caution">
    <text evidence="4">The sequence shown here is derived from an EMBL/GenBank/DDBJ whole genome shotgun (WGS) entry which is preliminary data.</text>
</comment>
<evidence type="ECO:0000313" key="4">
    <source>
        <dbReference type="EMBL" id="CAE8724234.1"/>
    </source>
</evidence>
<dbReference type="EMBL" id="CAJNNV010027213">
    <property type="protein sequence ID" value="CAE8619754.1"/>
    <property type="molecule type" value="Genomic_DNA"/>
</dbReference>
<dbReference type="AlphaFoldDB" id="A0A813LJL9"/>
<keyword evidence="6" id="KW-1185">Reference proteome</keyword>
<evidence type="ECO:0000256" key="2">
    <source>
        <dbReference type="SAM" id="MobiDB-lite"/>
    </source>
</evidence>
<gene>
    <name evidence="3" type="ORF">PGLA1383_LOCUS37335</name>
    <name evidence="4" type="ORF">PGLA2088_LOCUS43600</name>
</gene>
<reference evidence="4" key="1">
    <citation type="submission" date="2021-02" db="EMBL/GenBank/DDBJ databases">
        <authorList>
            <person name="Dougan E. K."/>
            <person name="Rhodes N."/>
            <person name="Thang M."/>
            <person name="Chan C."/>
        </authorList>
    </citation>
    <scope>NUCLEOTIDE SEQUENCE</scope>
</reference>
<organism evidence="4 5">
    <name type="scientific">Polarella glacialis</name>
    <name type="common">Dinoflagellate</name>
    <dbReference type="NCBI Taxonomy" id="89957"/>
    <lineage>
        <taxon>Eukaryota</taxon>
        <taxon>Sar</taxon>
        <taxon>Alveolata</taxon>
        <taxon>Dinophyceae</taxon>
        <taxon>Suessiales</taxon>
        <taxon>Suessiaceae</taxon>
        <taxon>Polarella</taxon>
    </lineage>
</organism>
<dbReference type="PANTHER" id="PTHR20974">
    <property type="entry name" value="UPF0585 PROTEIN CG18661"/>
    <property type="match status" value="1"/>
</dbReference>
<protein>
    <submittedName>
        <fullName evidence="4">Uncharacterized protein</fullName>
    </submittedName>
</protein>
<evidence type="ECO:0000313" key="6">
    <source>
        <dbReference type="Proteomes" id="UP000654075"/>
    </source>
</evidence>
<proteinExistence type="inferred from homology"/>
<dbReference type="Proteomes" id="UP000626109">
    <property type="component" value="Unassembled WGS sequence"/>
</dbReference>
<comment type="similarity">
    <text evidence="1">Belongs to the UPF0585 family.</text>
</comment>
<sequence>MAAVASSGLSLPSIGIFFQDARSSEAFSGSSMPATPTAPLTPRGRLVTQSSGKSASDGVHAASLRLSPGASPGAKFGRSRTFRQTTGSREGPPPQHVQQVLGTPHSARLVQCVTTCAITGIESGRQVQRVRGGEIAPVWEVNVGIAAEDCQVKLQVAVDAISPYLAKLPAGSVVLEVGSRVGDAALLVTRRFPDLMIQTTEGMGRTNPGLFLLLEENLSSFQHKPSSKPLSSRRMSAATQRPLTVATRMLQTPRYLDAGELQSWKHNLARNDIACIFALNVLHFLPNASLPEFFQGCEKTLIPGGLVLLCGPFLDGGEVGEGNLVFDGALQSFASHPDRMVSTGGRSLRWGLHDLHTLRAWATKAGLQVVKQQEVRGVGQEWLLLVLRKPDD</sequence>
<dbReference type="PANTHER" id="PTHR20974:SF0">
    <property type="entry name" value="UPF0585 PROTEIN CG18661"/>
    <property type="match status" value="1"/>
</dbReference>
<dbReference type="Proteomes" id="UP000654075">
    <property type="component" value="Unassembled WGS sequence"/>
</dbReference>
<evidence type="ECO:0000313" key="5">
    <source>
        <dbReference type="Proteomes" id="UP000626109"/>
    </source>
</evidence>
<feature type="region of interest" description="Disordered" evidence="2">
    <location>
        <begin position="26"/>
        <end position="95"/>
    </location>
</feature>
<dbReference type="Pfam" id="PF06080">
    <property type="entry name" value="DUF938"/>
    <property type="match status" value="1"/>
</dbReference>
<accession>A0A813LJL9</accession>
<dbReference type="InterPro" id="IPR029063">
    <property type="entry name" value="SAM-dependent_MTases_sf"/>
</dbReference>
<dbReference type="Gene3D" id="3.40.50.150">
    <property type="entry name" value="Vaccinia Virus protein VP39"/>
    <property type="match status" value="1"/>
</dbReference>
<evidence type="ECO:0000313" key="3">
    <source>
        <dbReference type="EMBL" id="CAE8619754.1"/>
    </source>
</evidence>
<dbReference type="InterPro" id="IPR010342">
    <property type="entry name" value="DUF938"/>
</dbReference>
<dbReference type="EMBL" id="CAJNNW010034862">
    <property type="protein sequence ID" value="CAE8724234.1"/>
    <property type="molecule type" value="Genomic_DNA"/>
</dbReference>